<comment type="caution">
    <text evidence="6">The sequence shown here is derived from an EMBL/GenBank/DDBJ whole genome shotgun (WGS) entry which is preliminary data.</text>
</comment>
<keyword evidence="3" id="KW-0479">Metal-binding</keyword>
<keyword evidence="5" id="KW-0456">Lyase</keyword>
<keyword evidence="7" id="KW-1185">Reference proteome</keyword>
<evidence type="ECO:0000313" key="7">
    <source>
        <dbReference type="Proteomes" id="UP000887229"/>
    </source>
</evidence>
<dbReference type="InterPro" id="IPR025702">
    <property type="entry name" value="OXD"/>
</dbReference>
<name>A0A9P7ZLK9_9HYPO</name>
<organism evidence="6 7">
    <name type="scientific">Emericellopsis atlantica</name>
    <dbReference type="NCBI Taxonomy" id="2614577"/>
    <lineage>
        <taxon>Eukaryota</taxon>
        <taxon>Fungi</taxon>
        <taxon>Dikarya</taxon>
        <taxon>Ascomycota</taxon>
        <taxon>Pezizomycotina</taxon>
        <taxon>Sordariomycetes</taxon>
        <taxon>Hypocreomycetidae</taxon>
        <taxon>Hypocreales</taxon>
        <taxon>Bionectriaceae</taxon>
        <taxon>Emericellopsis</taxon>
    </lineage>
</organism>
<sequence>MACPARTYPLNRPDGHQPPVPRWHLRFDEDVQKAHILYFGVQQASDSPGLRAEAKAIVQTVRDRISDFGSHPSPAAVEEFEVIDAKSSNRSHVTVAYWTDEEAYRKLLDSLALSEIHSNVPAEHRSQFGLWLETFSLPVTRLETNYSSLDYLPGLARLQKSYTEDHTLTAYWGAARDRIAASAHDLFSPDETSPKKVVEKGAHVKGTNANNLVHIRTGQFWHNCDEQEAEAYEKKLEPTLEKGLDYLRETPSAGAMGLRYLRNTVPGHDSSALRKETCVTCFFTSLDKLEGWAKSHKSHLAIYNGAMRHAKMFGAERKFRTWHEVVVLKRGEARFEYLNCEAEEGMMAFARDEQLECER</sequence>
<gene>
    <name evidence="6" type="ORF">F5Z01DRAFT_655191</name>
</gene>
<evidence type="ECO:0000256" key="5">
    <source>
        <dbReference type="ARBA" id="ARBA00023239"/>
    </source>
</evidence>
<dbReference type="RefSeq" id="XP_046118287.1">
    <property type="nucleotide sequence ID" value="XM_046263479.1"/>
</dbReference>
<evidence type="ECO:0000256" key="4">
    <source>
        <dbReference type="ARBA" id="ARBA00023004"/>
    </source>
</evidence>
<comment type="cofactor">
    <cofactor evidence="1">
        <name>heme b</name>
        <dbReference type="ChEBI" id="CHEBI:60344"/>
    </cofactor>
</comment>
<protein>
    <submittedName>
        <fullName evidence="6">Hem-containing dehydratase protein</fullName>
    </submittedName>
</protein>
<dbReference type="Proteomes" id="UP000887229">
    <property type="component" value="Unassembled WGS sequence"/>
</dbReference>
<evidence type="ECO:0000256" key="3">
    <source>
        <dbReference type="ARBA" id="ARBA00022723"/>
    </source>
</evidence>
<evidence type="ECO:0000256" key="2">
    <source>
        <dbReference type="ARBA" id="ARBA00022617"/>
    </source>
</evidence>
<dbReference type="EMBL" id="MU251254">
    <property type="protein sequence ID" value="KAG9254363.1"/>
    <property type="molecule type" value="Genomic_DNA"/>
</dbReference>
<evidence type="ECO:0000256" key="1">
    <source>
        <dbReference type="ARBA" id="ARBA00001970"/>
    </source>
</evidence>
<dbReference type="OrthoDB" id="3359285at2759"/>
<evidence type="ECO:0000313" key="6">
    <source>
        <dbReference type="EMBL" id="KAG9254363.1"/>
    </source>
</evidence>
<keyword evidence="2" id="KW-0349">Heme</keyword>
<dbReference type="GO" id="GO:0016829">
    <property type="term" value="F:lyase activity"/>
    <property type="evidence" value="ECO:0007669"/>
    <property type="project" value="UniProtKB-KW"/>
</dbReference>
<dbReference type="GeneID" id="70294382"/>
<dbReference type="Pfam" id="PF13816">
    <property type="entry name" value="Dehydratase_hem"/>
    <property type="match status" value="1"/>
</dbReference>
<dbReference type="GO" id="GO:0046872">
    <property type="term" value="F:metal ion binding"/>
    <property type="evidence" value="ECO:0007669"/>
    <property type="project" value="UniProtKB-KW"/>
</dbReference>
<proteinExistence type="predicted"/>
<reference evidence="6" key="1">
    <citation type="journal article" date="2021" name="IMA Fungus">
        <title>Genomic characterization of three marine fungi, including Emericellopsis atlantica sp. nov. with signatures of a generalist lifestyle and marine biomass degradation.</title>
        <authorList>
            <person name="Hagestad O.C."/>
            <person name="Hou L."/>
            <person name="Andersen J.H."/>
            <person name="Hansen E.H."/>
            <person name="Altermark B."/>
            <person name="Li C."/>
            <person name="Kuhnert E."/>
            <person name="Cox R.J."/>
            <person name="Crous P.W."/>
            <person name="Spatafora J.W."/>
            <person name="Lail K."/>
            <person name="Amirebrahimi M."/>
            <person name="Lipzen A."/>
            <person name="Pangilinan J."/>
            <person name="Andreopoulos W."/>
            <person name="Hayes R.D."/>
            <person name="Ng V."/>
            <person name="Grigoriev I.V."/>
            <person name="Jackson S.A."/>
            <person name="Sutton T.D.S."/>
            <person name="Dobson A.D.W."/>
            <person name="Rama T."/>
        </authorList>
    </citation>
    <scope>NUCLEOTIDE SEQUENCE</scope>
    <source>
        <strain evidence="6">TS7</strain>
    </source>
</reference>
<accession>A0A9P7ZLK9</accession>
<keyword evidence="4" id="KW-0408">Iron</keyword>
<dbReference type="AlphaFoldDB" id="A0A9P7ZLK9"/>